<evidence type="ECO:0000313" key="1">
    <source>
        <dbReference type="EMBL" id="KAK4760120.1"/>
    </source>
</evidence>
<sequence>MFDEKPRRGRIAPNLLTFLRWPALDDKRLGFSVEIDKNQKVDNIACDCHWSGTALTGSTPPRRNLDLLPYPDSLSLLPIPRPSCCC</sequence>
<gene>
    <name evidence="1" type="ORF">SAY87_023251</name>
</gene>
<organism evidence="1 2">
    <name type="scientific">Trapa incisa</name>
    <dbReference type="NCBI Taxonomy" id="236973"/>
    <lineage>
        <taxon>Eukaryota</taxon>
        <taxon>Viridiplantae</taxon>
        <taxon>Streptophyta</taxon>
        <taxon>Embryophyta</taxon>
        <taxon>Tracheophyta</taxon>
        <taxon>Spermatophyta</taxon>
        <taxon>Magnoliopsida</taxon>
        <taxon>eudicotyledons</taxon>
        <taxon>Gunneridae</taxon>
        <taxon>Pentapetalae</taxon>
        <taxon>rosids</taxon>
        <taxon>malvids</taxon>
        <taxon>Myrtales</taxon>
        <taxon>Lythraceae</taxon>
        <taxon>Trapa</taxon>
    </lineage>
</organism>
<protein>
    <submittedName>
        <fullName evidence="1">Uncharacterized protein</fullName>
    </submittedName>
</protein>
<proteinExistence type="predicted"/>
<name>A0AAN7KBL9_9MYRT</name>
<dbReference type="Proteomes" id="UP001345219">
    <property type="component" value="Chromosome 17"/>
</dbReference>
<reference evidence="1 2" key="1">
    <citation type="journal article" date="2023" name="Hortic Res">
        <title>Pangenome of water caltrop reveals structural variations and asymmetric subgenome divergence after allopolyploidization.</title>
        <authorList>
            <person name="Zhang X."/>
            <person name="Chen Y."/>
            <person name="Wang L."/>
            <person name="Yuan Y."/>
            <person name="Fang M."/>
            <person name="Shi L."/>
            <person name="Lu R."/>
            <person name="Comes H.P."/>
            <person name="Ma Y."/>
            <person name="Chen Y."/>
            <person name="Huang G."/>
            <person name="Zhou Y."/>
            <person name="Zheng Z."/>
            <person name="Qiu Y."/>
        </authorList>
    </citation>
    <scope>NUCLEOTIDE SEQUENCE [LARGE SCALE GENOMIC DNA]</scope>
    <source>
        <tissue evidence="1">Roots</tissue>
    </source>
</reference>
<evidence type="ECO:0000313" key="2">
    <source>
        <dbReference type="Proteomes" id="UP001345219"/>
    </source>
</evidence>
<keyword evidence="2" id="KW-1185">Reference proteome</keyword>
<accession>A0AAN7KBL9</accession>
<comment type="caution">
    <text evidence="1">The sequence shown here is derived from an EMBL/GenBank/DDBJ whole genome shotgun (WGS) entry which is preliminary data.</text>
</comment>
<dbReference type="AlphaFoldDB" id="A0AAN7KBL9"/>
<dbReference type="EMBL" id="JAXIOK010000011">
    <property type="protein sequence ID" value="KAK4760120.1"/>
    <property type="molecule type" value="Genomic_DNA"/>
</dbReference>